<dbReference type="OMA" id="HSSCAIS"/>
<dbReference type="Pfam" id="PF04129">
    <property type="entry name" value="Vps52_CC"/>
    <property type="match status" value="1"/>
</dbReference>
<keyword evidence="4" id="KW-0653">Protein transport</keyword>
<feature type="domain" description="Vps52 coiled-coil" evidence="8">
    <location>
        <begin position="190"/>
        <end position="356"/>
    </location>
</feature>
<dbReference type="Pfam" id="PF20655">
    <property type="entry name" value="Vps52_C"/>
    <property type="match status" value="1"/>
</dbReference>
<dbReference type="PANTHER" id="PTHR14190">
    <property type="entry name" value="SUPPRESSOR OF ACTIN MUTATIONS 2/VACUOLAR PROTEIN SORTING 52"/>
    <property type="match status" value="1"/>
</dbReference>
<dbReference type="GO" id="GO:0015031">
    <property type="term" value="P:protein transport"/>
    <property type="evidence" value="ECO:0007669"/>
    <property type="project" value="UniProtKB-KW"/>
</dbReference>
<dbReference type="GO" id="GO:0019905">
    <property type="term" value="F:syntaxin binding"/>
    <property type="evidence" value="ECO:0007669"/>
    <property type="project" value="TreeGrafter"/>
</dbReference>
<evidence type="ECO:0000313" key="11">
    <source>
        <dbReference type="Proteomes" id="UP000024533"/>
    </source>
</evidence>
<feature type="compositionally biased region" description="Low complexity" evidence="6">
    <location>
        <begin position="42"/>
        <end position="56"/>
    </location>
</feature>
<dbReference type="EMBL" id="AOKY01000195">
    <property type="protein sequence ID" value="KDB25578.1"/>
    <property type="molecule type" value="Genomic_DNA"/>
</dbReference>
<organism evidence="10 11">
    <name type="scientific">Trichophyton interdigitale (strain MR816)</name>
    <dbReference type="NCBI Taxonomy" id="1215338"/>
    <lineage>
        <taxon>Eukaryota</taxon>
        <taxon>Fungi</taxon>
        <taxon>Dikarya</taxon>
        <taxon>Ascomycota</taxon>
        <taxon>Pezizomycotina</taxon>
        <taxon>Eurotiomycetes</taxon>
        <taxon>Eurotiomycetidae</taxon>
        <taxon>Onygenales</taxon>
        <taxon>Arthrodermataceae</taxon>
        <taxon>Trichophyton</taxon>
    </lineage>
</organism>
<dbReference type="SUPFAM" id="SSF51905">
    <property type="entry name" value="FAD/NAD(P)-binding domain"/>
    <property type="match status" value="1"/>
</dbReference>
<evidence type="ECO:0000256" key="1">
    <source>
        <dbReference type="ARBA" id="ARBA00004601"/>
    </source>
</evidence>
<gene>
    <name evidence="10" type="ORF">H109_02586</name>
</gene>
<dbReference type="InterPro" id="IPR006076">
    <property type="entry name" value="FAD-dep_OxRdtase"/>
</dbReference>
<proteinExistence type="inferred from homology"/>
<sequence>MWPDRGAAGQGGGPVASASTGSRPYSPARRQSQLSAANKPGRPSFSPRSSSLSFSPTPNASTTSLPGAARAANGLSRQPPSAMRNQSYPDPVDVLNGIIGQRRSSSTPGDETTSLPEKPDVLCENIDFGGLSLEEFAHQMETQPARRSYGQGIQSFEQCEPPMDDISLSIHKSPIVDIWMYIDDNDRNIFEELHNSITGCDEILKSVESYLTKFQAELGAISSKIESLQSRSFRLSSQLENRKNVERILGPAVEKISVSPRTVRSISDRPIDQEWVKALSELDTLSSTINANTSTPENIKAIEDVRPLLQNLQEKAVERIRDFLVTQIKAIRSPNMNSQVIQQQSLLKYKDLYTYLSTHHPTLSEEITQAYVNTMRWYYLSNFTRYSQALDKLKLYSIDRNDLLGGDASSQRTAHGGSGSRSPALAAHDPLALGRRMDILKSSSHMALSSYLAEEDKSTHGLEIVFRNFNLALIDNISAEYSFLAEMFAAKTIHYNSQKVTEIFEPTFASGQALTKQLIETTTDCIGILLCVRLNQQFAFEMQRRKVPVADPYINGINMQLWPRFQMIMDMHFESLKRISTASTRSGLSVLALTSTDAQSSAPHFLTQRFGQFLHSILTLCNEAGDDEPIFNSLGRLVNEFDALLTKLSKSSGDTKRRERFLFNNYSLILTIISDTKGKLATDQKEPSGVTLFYPHLPYASQTNEPAAPLIGLACETRSWSWPLARCRLFSSSSKLHADFTHAVVGAGVVGLAVARQLAAREGTSTILVERHSAVGTETSSRNSEVIHAGLYYGVDSLKTKLCIEGKELLYKLCEKQNIPHRNTKKWIVAQDEEQWKECLKVFLHAKEIGVPIRFVSAEEAKRREPDVRAEAGILESPTTGIVDAHSLMSYLHGSYEERGGDCVLLTEVYKVEPLKNGGGYEVFTRSGERKDEESSFTAETLINCAGHFACGINNMILPPERHRTPHFAKGTYFSYAASSPKPSTLLYPAPRPSYGGLGTHLTLDMAGRIKFGPDVEWVDSPDDLIPSPKRLTQAIKEIQAYLPSVNPDAIGLDYCGIRPKLIRGGSVSSGKDFQDFVIQEEKGFPGFINLLGIESPGLTSSLAIAKMVENLLYR</sequence>
<comment type="caution">
    <text evidence="10">The sequence shown here is derived from an EMBL/GenBank/DDBJ whole genome shotgun (WGS) entry which is preliminary data.</text>
</comment>
<reference evidence="10 11" key="1">
    <citation type="submission" date="2014-02" db="EMBL/GenBank/DDBJ databases">
        <title>The Genome Sequence of Trichophyton interdigitale MR816.</title>
        <authorList>
            <consortium name="The Broad Institute Genomics Platform"/>
            <person name="Cuomo C.A."/>
            <person name="White T.C."/>
            <person name="Graser Y."/>
            <person name="Martinez-Rossi N."/>
            <person name="Heitman J."/>
            <person name="Young S.K."/>
            <person name="Zeng Q."/>
            <person name="Gargeya S."/>
            <person name="Abouelleil A."/>
            <person name="Alvarado L."/>
            <person name="Chapman S.B."/>
            <person name="Gainer-Dewar J."/>
            <person name="Goldberg J."/>
            <person name="Griggs A."/>
            <person name="Gujja S."/>
            <person name="Hansen M."/>
            <person name="Howarth C."/>
            <person name="Imamovic A."/>
            <person name="Larimer J."/>
            <person name="Martinez D."/>
            <person name="Murphy C."/>
            <person name="Pearson M.D."/>
            <person name="Persinoti G."/>
            <person name="Poon T."/>
            <person name="Priest M."/>
            <person name="Roberts A.D."/>
            <person name="Saif S."/>
            <person name="Shea T.D."/>
            <person name="Sykes S.N."/>
            <person name="Wortman J."/>
            <person name="Nusbaum C."/>
            <person name="Birren B."/>
        </authorList>
    </citation>
    <scope>NUCLEOTIDE SEQUENCE [LARGE SCALE GENOMIC DNA]</scope>
    <source>
        <strain evidence="10 11">MR816</strain>
    </source>
</reference>
<dbReference type="InterPro" id="IPR048319">
    <property type="entry name" value="Vps52_CC"/>
</dbReference>
<dbReference type="OrthoDB" id="19482at2759"/>
<feature type="domain" description="Vps52 C-terminal" evidence="9">
    <location>
        <begin position="373"/>
        <end position="685"/>
    </location>
</feature>
<dbReference type="InterPro" id="IPR007258">
    <property type="entry name" value="Vps52"/>
</dbReference>
<dbReference type="HOGENOM" id="CLU_007605_0_0_1"/>
<dbReference type="Pfam" id="PF01266">
    <property type="entry name" value="DAO"/>
    <property type="match status" value="1"/>
</dbReference>
<comment type="subcellular location">
    <subcellularLocation>
        <location evidence="1">Golgi apparatus</location>
        <location evidence="1">trans-Golgi network</location>
    </subcellularLocation>
</comment>
<dbReference type="GO" id="GO:0006896">
    <property type="term" value="P:Golgi to vacuole transport"/>
    <property type="evidence" value="ECO:0007669"/>
    <property type="project" value="TreeGrafter"/>
</dbReference>
<accession>A0A059JD21</accession>
<evidence type="ECO:0000256" key="6">
    <source>
        <dbReference type="SAM" id="MobiDB-lite"/>
    </source>
</evidence>
<keyword evidence="5" id="KW-0333">Golgi apparatus</keyword>
<feature type="domain" description="FAD dependent oxidoreductase" evidence="7">
    <location>
        <begin position="743"/>
        <end position="1110"/>
    </location>
</feature>
<dbReference type="Proteomes" id="UP000024533">
    <property type="component" value="Unassembled WGS sequence"/>
</dbReference>
<feature type="compositionally biased region" description="Polar residues" evidence="6">
    <location>
        <begin position="17"/>
        <end position="36"/>
    </location>
</feature>
<evidence type="ECO:0000256" key="4">
    <source>
        <dbReference type="ARBA" id="ARBA00022927"/>
    </source>
</evidence>
<feature type="compositionally biased region" description="Polar residues" evidence="6">
    <location>
        <begin position="75"/>
        <end position="88"/>
    </location>
</feature>
<keyword evidence="11" id="KW-1185">Reference proteome</keyword>
<evidence type="ECO:0000259" key="8">
    <source>
        <dbReference type="Pfam" id="PF04129"/>
    </source>
</evidence>
<dbReference type="Gene3D" id="3.30.9.10">
    <property type="entry name" value="D-Amino Acid Oxidase, subunit A, domain 2"/>
    <property type="match status" value="1"/>
</dbReference>
<dbReference type="InterPro" id="IPR036188">
    <property type="entry name" value="FAD/NAD-bd_sf"/>
</dbReference>
<dbReference type="GO" id="GO:0005829">
    <property type="term" value="C:cytosol"/>
    <property type="evidence" value="ECO:0007669"/>
    <property type="project" value="GOC"/>
</dbReference>
<dbReference type="GO" id="GO:0000938">
    <property type="term" value="C:GARP complex"/>
    <property type="evidence" value="ECO:0007669"/>
    <property type="project" value="TreeGrafter"/>
</dbReference>
<name>A0A059JD21_TRIIM</name>
<feature type="region of interest" description="Disordered" evidence="6">
    <location>
        <begin position="1"/>
        <end position="95"/>
    </location>
</feature>
<dbReference type="STRING" id="1215338.A0A059JD21"/>
<dbReference type="PANTHER" id="PTHR14190:SF7">
    <property type="entry name" value="VACUOLAR PROTEIN SORTING-ASSOCIATED PROTEIN 52 HOMOLOG"/>
    <property type="match status" value="1"/>
</dbReference>
<evidence type="ECO:0000313" key="10">
    <source>
        <dbReference type="EMBL" id="KDB25578.1"/>
    </source>
</evidence>
<evidence type="ECO:0000256" key="3">
    <source>
        <dbReference type="ARBA" id="ARBA00022448"/>
    </source>
</evidence>
<evidence type="ECO:0000256" key="5">
    <source>
        <dbReference type="ARBA" id="ARBA00023034"/>
    </source>
</evidence>
<evidence type="ECO:0000259" key="7">
    <source>
        <dbReference type="Pfam" id="PF01266"/>
    </source>
</evidence>
<evidence type="ECO:0000256" key="2">
    <source>
        <dbReference type="ARBA" id="ARBA00008180"/>
    </source>
</evidence>
<dbReference type="GO" id="GO:0032456">
    <property type="term" value="P:endocytic recycling"/>
    <property type="evidence" value="ECO:0007669"/>
    <property type="project" value="TreeGrafter"/>
</dbReference>
<dbReference type="Gene3D" id="3.50.50.60">
    <property type="entry name" value="FAD/NAD(P)-binding domain"/>
    <property type="match status" value="1"/>
</dbReference>
<protein>
    <submittedName>
        <fullName evidence="10">Uncharacterized protein</fullName>
    </submittedName>
</protein>
<dbReference type="GO" id="GO:0042147">
    <property type="term" value="P:retrograde transport, endosome to Golgi"/>
    <property type="evidence" value="ECO:0007669"/>
    <property type="project" value="TreeGrafter"/>
</dbReference>
<comment type="similarity">
    <text evidence="2">Belongs to the VPS52 family.</text>
</comment>
<evidence type="ECO:0000259" key="9">
    <source>
        <dbReference type="Pfam" id="PF20655"/>
    </source>
</evidence>
<dbReference type="InterPro" id="IPR048361">
    <property type="entry name" value="Vps52_C"/>
</dbReference>
<keyword evidence="3" id="KW-0813">Transport</keyword>
<dbReference type="AlphaFoldDB" id="A0A059JD21"/>